<protein>
    <recommendedName>
        <fullName evidence="1">Xylose isomerase-like TIM barrel domain-containing protein</fullName>
    </recommendedName>
</protein>
<evidence type="ECO:0000313" key="3">
    <source>
        <dbReference type="Proteomes" id="UP000033632"/>
    </source>
</evidence>
<dbReference type="EMBL" id="JZEX01000119">
    <property type="protein sequence ID" value="KKB11339.1"/>
    <property type="molecule type" value="Genomic_DNA"/>
</dbReference>
<dbReference type="Pfam" id="PF01261">
    <property type="entry name" value="AP_endonuc_2"/>
    <property type="match status" value="1"/>
</dbReference>
<organism evidence="2 3">
    <name type="scientific">Devosia geojensis</name>
    <dbReference type="NCBI Taxonomy" id="443610"/>
    <lineage>
        <taxon>Bacteria</taxon>
        <taxon>Pseudomonadati</taxon>
        <taxon>Pseudomonadota</taxon>
        <taxon>Alphaproteobacteria</taxon>
        <taxon>Hyphomicrobiales</taxon>
        <taxon>Devosiaceae</taxon>
        <taxon>Devosia</taxon>
    </lineage>
</organism>
<dbReference type="Gene3D" id="3.20.20.150">
    <property type="entry name" value="Divalent-metal-dependent TIM barrel enzymes"/>
    <property type="match status" value="1"/>
</dbReference>
<dbReference type="SUPFAM" id="SSF51658">
    <property type="entry name" value="Xylose isomerase-like"/>
    <property type="match status" value="1"/>
</dbReference>
<keyword evidence="3" id="KW-1185">Reference proteome</keyword>
<dbReference type="Proteomes" id="UP000033632">
    <property type="component" value="Unassembled WGS sequence"/>
</dbReference>
<dbReference type="AlphaFoldDB" id="A0A0F5FR24"/>
<dbReference type="RefSeq" id="WP_046109164.1">
    <property type="nucleotide sequence ID" value="NZ_JZEX01000119.1"/>
</dbReference>
<dbReference type="InterPro" id="IPR036237">
    <property type="entry name" value="Xyl_isomerase-like_sf"/>
</dbReference>
<dbReference type="InterPro" id="IPR050312">
    <property type="entry name" value="IolE/XylAMocC-like"/>
</dbReference>
<dbReference type="OrthoDB" id="9815124at2"/>
<dbReference type="InterPro" id="IPR013022">
    <property type="entry name" value="Xyl_isomerase-like_TIM-brl"/>
</dbReference>
<name>A0A0F5FR24_9HYPH</name>
<proteinExistence type="predicted"/>
<comment type="caution">
    <text evidence="2">The sequence shown here is derived from an EMBL/GenBank/DDBJ whole genome shotgun (WGS) entry which is preliminary data.</text>
</comment>
<reference evidence="2 3" key="1">
    <citation type="submission" date="2015-03" db="EMBL/GenBank/DDBJ databases">
        <authorList>
            <person name="Hassan Y.I."/>
            <person name="Lepp D."/>
            <person name="Li X.-Z."/>
            <person name="Zhou T."/>
        </authorList>
    </citation>
    <scope>NUCLEOTIDE SEQUENCE [LARGE SCALE GENOMIC DNA]</scope>
    <source>
        <strain evidence="2 3">BD-c194</strain>
    </source>
</reference>
<feature type="domain" description="Xylose isomerase-like TIM barrel" evidence="1">
    <location>
        <begin position="22"/>
        <end position="250"/>
    </location>
</feature>
<sequence>MSLTHCFSTLGCPDLSLRQVVDLAVHHGIGAIELRALSGSVDVPARLTAEFGSPEALADWLALQSVAIVAMGTSARLFGEAFDLAEVERFVPWAEAVGARNLRVFDGGTVLTDTDIAAARQRLDLWTDLREKRGWTVDVMIETHDALVHHEPLARFCREVPQARILWDAHHTWAKGDTDPLVTWGEIAARVVHMHVKDSAPAPEGRAYVLPGAGDFPMAALRRRLEEEGVAFPVSLEWERLWHPQLPSLDEALAAAAASDWW</sequence>
<accession>A0A0F5FR24</accession>
<dbReference type="PANTHER" id="PTHR12110">
    <property type="entry name" value="HYDROXYPYRUVATE ISOMERASE"/>
    <property type="match status" value="1"/>
</dbReference>
<dbReference type="PANTHER" id="PTHR12110:SF21">
    <property type="entry name" value="XYLOSE ISOMERASE-LIKE TIM BARREL DOMAIN-CONTAINING PROTEIN"/>
    <property type="match status" value="1"/>
</dbReference>
<gene>
    <name evidence="2" type="ORF">VE25_13595</name>
</gene>
<dbReference type="PATRIC" id="fig|443610.3.peg.961"/>
<evidence type="ECO:0000259" key="1">
    <source>
        <dbReference type="Pfam" id="PF01261"/>
    </source>
</evidence>
<evidence type="ECO:0000313" key="2">
    <source>
        <dbReference type="EMBL" id="KKB11339.1"/>
    </source>
</evidence>
<dbReference type="STRING" id="443610.VE25_13595"/>